<name>A0ABR5AQ56_BACBA</name>
<keyword evidence="3" id="KW-1185">Reference proteome</keyword>
<reference evidence="2 3" key="1">
    <citation type="submission" date="2015-01" db="EMBL/GenBank/DDBJ databases">
        <title>Genome Assembly of Bacillus badius MTCC 1458.</title>
        <authorList>
            <person name="Verma A."/>
            <person name="Khatri I."/>
            <person name="Mual P."/>
            <person name="Subramanian S."/>
            <person name="Krishnamurthi S."/>
        </authorList>
    </citation>
    <scope>NUCLEOTIDE SEQUENCE [LARGE SCALE GENOMIC DNA]</scope>
    <source>
        <strain evidence="2 3">MTCC 1458</strain>
    </source>
</reference>
<proteinExistence type="predicted"/>
<dbReference type="EMBL" id="JXLP01000021">
    <property type="protein sequence ID" value="KIL75876.1"/>
    <property type="molecule type" value="Genomic_DNA"/>
</dbReference>
<dbReference type="RefSeq" id="WP_041114406.1">
    <property type="nucleotide sequence ID" value="NZ_JARTHD010000023.1"/>
</dbReference>
<evidence type="ECO:0000313" key="3">
    <source>
        <dbReference type="Proteomes" id="UP000031982"/>
    </source>
</evidence>
<evidence type="ECO:0000256" key="1">
    <source>
        <dbReference type="SAM" id="MobiDB-lite"/>
    </source>
</evidence>
<dbReference type="Proteomes" id="UP000031982">
    <property type="component" value="Unassembled WGS sequence"/>
</dbReference>
<comment type="caution">
    <text evidence="2">The sequence shown here is derived from an EMBL/GenBank/DDBJ whole genome shotgun (WGS) entry which is preliminary data.</text>
</comment>
<gene>
    <name evidence="2" type="ORF">SD77_2716</name>
</gene>
<accession>A0ABR5AQ56</accession>
<sequence length="88" mass="9886">MANETHRLMANHARLSFSSFYFKQAVGHPGISIQTLAEKAVLAESVCFHPYQPVLEKKKEGPTCNGPQTSHHQSNDQRQELLIVKKSL</sequence>
<organism evidence="2 3">
    <name type="scientific">Bacillus badius</name>
    <dbReference type="NCBI Taxonomy" id="1455"/>
    <lineage>
        <taxon>Bacteria</taxon>
        <taxon>Bacillati</taxon>
        <taxon>Bacillota</taxon>
        <taxon>Bacilli</taxon>
        <taxon>Bacillales</taxon>
        <taxon>Bacillaceae</taxon>
        <taxon>Pseudobacillus</taxon>
    </lineage>
</organism>
<protein>
    <submittedName>
        <fullName evidence="2">Uncharacterized protein</fullName>
    </submittedName>
</protein>
<evidence type="ECO:0000313" key="2">
    <source>
        <dbReference type="EMBL" id="KIL75876.1"/>
    </source>
</evidence>
<feature type="region of interest" description="Disordered" evidence="1">
    <location>
        <begin position="58"/>
        <end position="80"/>
    </location>
</feature>